<evidence type="ECO:0000313" key="3">
    <source>
        <dbReference type="EMBL" id="KAK3948169.1"/>
    </source>
</evidence>
<name>A0AAN6SC42_9PEZI</name>
<keyword evidence="2" id="KW-1133">Transmembrane helix</keyword>
<proteinExistence type="predicted"/>
<dbReference type="InterPro" id="IPR036259">
    <property type="entry name" value="MFS_trans_sf"/>
</dbReference>
<organism evidence="3 4">
    <name type="scientific">Pseudoneurospora amorphoporcata</name>
    <dbReference type="NCBI Taxonomy" id="241081"/>
    <lineage>
        <taxon>Eukaryota</taxon>
        <taxon>Fungi</taxon>
        <taxon>Dikarya</taxon>
        <taxon>Ascomycota</taxon>
        <taxon>Pezizomycotina</taxon>
        <taxon>Sordariomycetes</taxon>
        <taxon>Sordariomycetidae</taxon>
        <taxon>Sordariales</taxon>
        <taxon>Sordariaceae</taxon>
        <taxon>Pseudoneurospora</taxon>
    </lineage>
</organism>
<dbReference type="EMBL" id="MU859280">
    <property type="protein sequence ID" value="KAK3948169.1"/>
    <property type="molecule type" value="Genomic_DNA"/>
</dbReference>
<evidence type="ECO:0000313" key="4">
    <source>
        <dbReference type="Proteomes" id="UP001303222"/>
    </source>
</evidence>
<keyword evidence="4" id="KW-1185">Reference proteome</keyword>
<comment type="subcellular location">
    <subcellularLocation>
        <location evidence="1">Membrane</location>
        <topology evidence="1">Multi-pass membrane protein</topology>
    </subcellularLocation>
</comment>
<dbReference type="GO" id="GO:0016020">
    <property type="term" value="C:membrane"/>
    <property type="evidence" value="ECO:0007669"/>
    <property type="project" value="UniProtKB-SubCell"/>
</dbReference>
<evidence type="ECO:0000256" key="1">
    <source>
        <dbReference type="ARBA" id="ARBA00004141"/>
    </source>
</evidence>
<accession>A0AAN6SC42</accession>
<dbReference type="Proteomes" id="UP001303222">
    <property type="component" value="Unassembled WGS sequence"/>
</dbReference>
<dbReference type="Gene3D" id="1.20.1250.20">
    <property type="entry name" value="MFS general substrate transporter like domains"/>
    <property type="match status" value="1"/>
</dbReference>
<evidence type="ECO:0000256" key="2">
    <source>
        <dbReference type="SAM" id="Phobius"/>
    </source>
</evidence>
<feature type="transmembrane region" description="Helical" evidence="2">
    <location>
        <begin position="97"/>
        <end position="115"/>
    </location>
</feature>
<dbReference type="InterPro" id="IPR050360">
    <property type="entry name" value="MFS_Sugar_Transporters"/>
</dbReference>
<reference evidence="3" key="1">
    <citation type="journal article" date="2023" name="Mol. Phylogenet. Evol.">
        <title>Genome-scale phylogeny and comparative genomics of the fungal order Sordariales.</title>
        <authorList>
            <person name="Hensen N."/>
            <person name="Bonometti L."/>
            <person name="Westerberg I."/>
            <person name="Brannstrom I.O."/>
            <person name="Guillou S."/>
            <person name="Cros-Aarteil S."/>
            <person name="Calhoun S."/>
            <person name="Haridas S."/>
            <person name="Kuo A."/>
            <person name="Mondo S."/>
            <person name="Pangilinan J."/>
            <person name="Riley R."/>
            <person name="LaButti K."/>
            <person name="Andreopoulos B."/>
            <person name="Lipzen A."/>
            <person name="Chen C."/>
            <person name="Yan M."/>
            <person name="Daum C."/>
            <person name="Ng V."/>
            <person name="Clum A."/>
            <person name="Steindorff A."/>
            <person name="Ohm R.A."/>
            <person name="Martin F."/>
            <person name="Silar P."/>
            <person name="Natvig D.O."/>
            <person name="Lalanne C."/>
            <person name="Gautier V."/>
            <person name="Ament-Velasquez S.L."/>
            <person name="Kruys A."/>
            <person name="Hutchinson M.I."/>
            <person name="Powell A.J."/>
            <person name="Barry K."/>
            <person name="Miller A.N."/>
            <person name="Grigoriev I.V."/>
            <person name="Debuchy R."/>
            <person name="Gladieux P."/>
            <person name="Hiltunen Thoren M."/>
            <person name="Johannesson H."/>
        </authorList>
    </citation>
    <scope>NUCLEOTIDE SEQUENCE</scope>
    <source>
        <strain evidence="3">CBS 626.80</strain>
    </source>
</reference>
<gene>
    <name evidence="3" type="ORF">QBC32DRAFT_65677</name>
</gene>
<keyword evidence="2" id="KW-0472">Membrane</keyword>
<keyword evidence="2" id="KW-0812">Transmembrane</keyword>
<sequence>MQTYRLTSSWVGDDQRISGVVCFFDFCNSHPFVPGHIQPLFSRSLLLFIFQYLIEIFPYAQIRARGIAIFQFWGKAAQFFGTNVNPIGTQAIGWKYLLVYCCWIFGEAGLIWFLWPETSNRSVEELAFYECP</sequence>
<dbReference type="SUPFAM" id="SSF103473">
    <property type="entry name" value="MFS general substrate transporter"/>
    <property type="match status" value="1"/>
</dbReference>
<protein>
    <submittedName>
        <fullName evidence="3">Uncharacterized protein</fullName>
    </submittedName>
</protein>
<dbReference type="GO" id="GO:0005351">
    <property type="term" value="F:carbohydrate:proton symporter activity"/>
    <property type="evidence" value="ECO:0007669"/>
    <property type="project" value="TreeGrafter"/>
</dbReference>
<dbReference type="AlphaFoldDB" id="A0AAN6SC42"/>
<dbReference type="PANTHER" id="PTHR48022">
    <property type="entry name" value="PLASTIDIC GLUCOSE TRANSPORTER 4"/>
    <property type="match status" value="1"/>
</dbReference>
<comment type="caution">
    <text evidence="3">The sequence shown here is derived from an EMBL/GenBank/DDBJ whole genome shotgun (WGS) entry which is preliminary data.</text>
</comment>
<reference evidence="3" key="2">
    <citation type="submission" date="2023-06" db="EMBL/GenBank/DDBJ databases">
        <authorList>
            <consortium name="Lawrence Berkeley National Laboratory"/>
            <person name="Mondo S.J."/>
            <person name="Hensen N."/>
            <person name="Bonometti L."/>
            <person name="Westerberg I."/>
            <person name="Brannstrom I.O."/>
            <person name="Guillou S."/>
            <person name="Cros-Aarteil S."/>
            <person name="Calhoun S."/>
            <person name="Haridas S."/>
            <person name="Kuo A."/>
            <person name="Pangilinan J."/>
            <person name="Riley R."/>
            <person name="Labutti K."/>
            <person name="Andreopoulos B."/>
            <person name="Lipzen A."/>
            <person name="Chen C."/>
            <person name="Yanf M."/>
            <person name="Daum C."/>
            <person name="Ng V."/>
            <person name="Clum A."/>
            <person name="Steindorff A."/>
            <person name="Ohm R."/>
            <person name="Martin F."/>
            <person name="Silar P."/>
            <person name="Natvig D."/>
            <person name="Lalanne C."/>
            <person name="Gautier V."/>
            <person name="Ament-Velasquez S.L."/>
            <person name="Kruys A."/>
            <person name="Hutchinson M.I."/>
            <person name="Powell A.J."/>
            <person name="Barry K."/>
            <person name="Miller A.N."/>
            <person name="Grigoriev I.V."/>
            <person name="Debuchy R."/>
            <person name="Gladieux P."/>
            <person name="Thoren M.H."/>
            <person name="Johannesson H."/>
        </authorList>
    </citation>
    <scope>NUCLEOTIDE SEQUENCE</scope>
    <source>
        <strain evidence="3">CBS 626.80</strain>
    </source>
</reference>
<dbReference type="PANTHER" id="PTHR48022:SF29">
    <property type="entry name" value="SUGAR TRANSPORTER, PUTATIVE (AFU_ORTHOLOGUE AFUA_6G14500)-RELATED"/>
    <property type="match status" value="1"/>
</dbReference>